<organism evidence="1">
    <name type="scientific">Lamprotornis superbus</name>
    <dbReference type="NCBI Taxonomy" id="245042"/>
    <lineage>
        <taxon>Eukaryota</taxon>
        <taxon>Metazoa</taxon>
        <taxon>Chordata</taxon>
        <taxon>Craniata</taxon>
        <taxon>Vertebrata</taxon>
        <taxon>Euteleostomi</taxon>
        <taxon>Archelosauria</taxon>
        <taxon>Archosauria</taxon>
        <taxon>Dinosauria</taxon>
        <taxon>Saurischia</taxon>
        <taxon>Theropoda</taxon>
        <taxon>Coelurosauria</taxon>
        <taxon>Aves</taxon>
        <taxon>Neognathae</taxon>
        <taxon>Neoaves</taxon>
        <taxon>Telluraves</taxon>
        <taxon>Australaves</taxon>
        <taxon>Passeriformes</taxon>
        <taxon>Sturnidae</taxon>
        <taxon>Lamprotornis</taxon>
    </lineage>
</organism>
<comment type="caution">
    <text evidence="1">The sequence shown here is derived from an EMBL/GenBank/DDBJ whole genome shotgun (WGS) entry which is preliminary data.</text>
</comment>
<sequence>MKSPGELLKSSRFAFFFLENALARKARIWKVPVLQNLIVKGTDISLSGYKRVVLWIAKISSQFQFYKRSPQHLQQAIGINKGPIKISTVHCNFLPCPSAKNNEDEFHAMVMSSWPHLPPRLPQRNPSLHVALLTKQLQHCMACHQLVQFKGSTLALVIITLELERQTP</sequence>
<evidence type="ECO:0000313" key="3">
    <source>
        <dbReference type="Proteomes" id="UP000618051"/>
    </source>
</evidence>
<name>A0A835NHB2_9PASS</name>
<dbReference type="EMBL" id="JADDUC010000275">
    <property type="protein sequence ID" value="KAG0114665.1"/>
    <property type="molecule type" value="Genomic_DNA"/>
</dbReference>
<dbReference type="OrthoDB" id="769138at2759"/>
<proteinExistence type="predicted"/>
<reference evidence="1" key="1">
    <citation type="submission" date="2020-10" db="EMBL/GenBank/DDBJ databases">
        <title>Feather gene expression reveals the developmental basis of iridescence in African starlings.</title>
        <authorList>
            <person name="Rubenstein D.R."/>
        </authorList>
    </citation>
    <scope>NUCLEOTIDE SEQUENCE</scope>
    <source>
        <strain evidence="1">SS15</strain>
        <tissue evidence="1">Liver</tissue>
    </source>
</reference>
<accession>A0A835NHB2</accession>
<dbReference type="EMBL" id="JADDUC020000016">
    <property type="protein sequence ID" value="KAI1234049.1"/>
    <property type="molecule type" value="Genomic_DNA"/>
</dbReference>
<keyword evidence="3" id="KW-1185">Reference proteome</keyword>
<feature type="non-terminal residue" evidence="1">
    <location>
        <position position="168"/>
    </location>
</feature>
<dbReference type="Proteomes" id="UP000618051">
    <property type="component" value="Unassembled WGS sequence"/>
</dbReference>
<reference evidence="2 3" key="2">
    <citation type="journal article" date="2021" name="J. Hered.">
        <title>Feather Gene Expression Elucidates the Developmental Basis of Plumage Iridescence in African Starlings.</title>
        <authorList>
            <person name="Rubenstein D.R."/>
            <person name="Corvelo A."/>
            <person name="MacManes M.D."/>
            <person name="Maia R."/>
            <person name="Narzisi G."/>
            <person name="Rousaki A."/>
            <person name="Vandenabeele P."/>
            <person name="Shawkey M.D."/>
            <person name="Solomon J."/>
        </authorList>
    </citation>
    <scope>NUCLEOTIDE SEQUENCE [LARGE SCALE GENOMIC DNA]</scope>
    <source>
        <strain evidence="2">SS15</strain>
    </source>
</reference>
<evidence type="ECO:0000313" key="1">
    <source>
        <dbReference type="EMBL" id="KAG0114665.1"/>
    </source>
</evidence>
<evidence type="ECO:0000313" key="2">
    <source>
        <dbReference type="EMBL" id="KAI1234049.1"/>
    </source>
</evidence>
<protein>
    <submittedName>
        <fullName evidence="2">Cyclin-I2</fullName>
    </submittedName>
</protein>
<reference evidence="2" key="3">
    <citation type="submission" date="2022-01" db="EMBL/GenBank/DDBJ databases">
        <authorList>
            <person name="Rubenstein D.R."/>
        </authorList>
    </citation>
    <scope>NUCLEOTIDE SEQUENCE</scope>
    <source>
        <strain evidence="2">SS15</strain>
        <tissue evidence="2">Liver</tissue>
    </source>
</reference>
<gene>
    <name evidence="2" type="ORF">IHE44_0003759</name>
    <name evidence="1" type="ORF">IHE44_007390</name>
</gene>
<dbReference type="AlphaFoldDB" id="A0A835NHB2"/>